<feature type="domain" description="Ion transport" evidence="8">
    <location>
        <begin position="153"/>
        <end position="404"/>
    </location>
</feature>
<dbReference type="Gene3D" id="1.10.238.10">
    <property type="entry name" value="EF-hand"/>
    <property type="match status" value="1"/>
</dbReference>
<evidence type="ECO:0000256" key="5">
    <source>
        <dbReference type="ARBA" id="ARBA00023136"/>
    </source>
</evidence>
<feature type="region of interest" description="Disordered" evidence="6">
    <location>
        <begin position="77"/>
        <end position="98"/>
    </location>
</feature>
<keyword evidence="3" id="KW-0106">Calcium</keyword>
<feature type="transmembrane region" description="Helical" evidence="7">
    <location>
        <begin position="343"/>
        <end position="368"/>
    </location>
</feature>
<evidence type="ECO:0000256" key="2">
    <source>
        <dbReference type="ARBA" id="ARBA00022692"/>
    </source>
</evidence>
<keyword evidence="4 7" id="KW-1133">Transmembrane helix</keyword>
<keyword evidence="5 7" id="KW-0472">Membrane</keyword>
<feature type="transmembrane region" description="Helical" evidence="7">
    <location>
        <begin position="190"/>
        <end position="208"/>
    </location>
</feature>
<dbReference type="InterPro" id="IPR043203">
    <property type="entry name" value="VGCC_Ca_Na"/>
</dbReference>
<comment type="subcellular location">
    <subcellularLocation>
        <location evidence="1">Membrane</location>
        <topology evidence="1">Multi-pass membrane protein</topology>
    </subcellularLocation>
</comment>
<sequence length="567" mass="63456">LTKGDTRCRCASSRPISRRLVLSATGMEYALEDASFEGAWAALLDRQEAVVRRMEAQEQSISDLILIMRSMALLGSSKTDTGSGDQEESMDKSGSMQTNATLPVSYTQTDLQLQESACVATASAKRQRYSHREKEKSNSSVKNRMLEHLVAHPGFEIFFAVVVLTNAIFIGVDVEKGLEDPGPRSLELQILQVVYTVLFVAELMLRVFAKGTYLFCSEGWMWAWLDLLIVITSVWESAMDIASSLGYQDSGDGIGGISSLKAFRIVRLTRILKTMQFIRILRFVIALRTLVTSIFSTLKALIWALILLALIVYVFAVLFVQAVNDYIMDPSAPPMPQLELEASHQYFGSLADGMLSLFMSIAGGVSWVEVLAPLKFISSAWTVCFLFYIAFTYFAVLNVVTAVFCQSAIEAAQSDQVTMVQTLLDNKESHLKKFKALFSELGAEDSGTITFAMFEEKISTQEVRTYFETMGLNIWDAWSFFKLLDTDGGGMVEVEEFFMGCLRLRGAASAMDLAQMRHDQRWLIDHLRHFETFMQSELNVVKDEVSMVAARRNSKSSLKSSRLFKDV</sequence>
<dbReference type="GO" id="GO:0001518">
    <property type="term" value="C:voltage-gated sodium channel complex"/>
    <property type="evidence" value="ECO:0007669"/>
    <property type="project" value="TreeGrafter"/>
</dbReference>
<accession>A0AA36IBD8</accession>
<keyword evidence="2 7" id="KW-0812">Transmembrane</keyword>
<dbReference type="InterPro" id="IPR005821">
    <property type="entry name" value="Ion_trans_dom"/>
</dbReference>
<evidence type="ECO:0000256" key="7">
    <source>
        <dbReference type="SAM" id="Phobius"/>
    </source>
</evidence>
<dbReference type="PROSITE" id="PS00018">
    <property type="entry name" value="EF_HAND_1"/>
    <property type="match status" value="1"/>
</dbReference>
<dbReference type="GO" id="GO:0005248">
    <property type="term" value="F:voltage-gated sodium channel activity"/>
    <property type="evidence" value="ECO:0007669"/>
    <property type="project" value="TreeGrafter"/>
</dbReference>
<dbReference type="InterPro" id="IPR011992">
    <property type="entry name" value="EF-hand-dom_pair"/>
</dbReference>
<feature type="transmembrane region" description="Helical" evidence="7">
    <location>
        <begin position="302"/>
        <end position="323"/>
    </location>
</feature>
<keyword evidence="10" id="KW-1185">Reference proteome</keyword>
<evidence type="ECO:0000256" key="4">
    <source>
        <dbReference type="ARBA" id="ARBA00022989"/>
    </source>
</evidence>
<evidence type="ECO:0000259" key="8">
    <source>
        <dbReference type="Pfam" id="PF00520"/>
    </source>
</evidence>
<dbReference type="EMBL" id="CAUJNA010001130">
    <property type="protein sequence ID" value="CAJ1384613.1"/>
    <property type="molecule type" value="Genomic_DNA"/>
</dbReference>
<feature type="transmembrane region" description="Helical" evidence="7">
    <location>
        <begin position="380"/>
        <end position="404"/>
    </location>
</feature>
<dbReference type="PANTHER" id="PTHR10037:SF62">
    <property type="entry name" value="SODIUM CHANNEL PROTEIN 60E"/>
    <property type="match status" value="1"/>
</dbReference>
<evidence type="ECO:0000256" key="6">
    <source>
        <dbReference type="SAM" id="MobiDB-lite"/>
    </source>
</evidence>
<gene>
    <name evidence="9" type="ORF">EVOR1521_LOCUS11443</name>
</gene>
<dbReference type="SUPFAM" id="SSF81324">
    <property type="entry name" value="Voltage-gated potassium channels"/>
    <property type="match status" value="1"/>
</dbReference>
<dbReference type="Pfam" id="PF00520">
    <property type="entry name" value="Ion_trans"/>
    <property type="match status" value="1"/>
</dbReference>
<evidence type="ECO:0000256" key="1">
    <source>
        <dbReference type="ARBA" id="ARBA00004141"/>
    </source>
</evidence>
<protein>
    <recommendedName>
        <fullName evidence="8">Ion transport domain-containing protein</fullName>
    </recommendedName>
</protein>
<feature type="non-terminal residue" evidence="9">
    <location>
        <position position="567"/>
    </location>
</feature>
<dbReference type="Gene3D" id="1.20.120.350">
    <property type="entry name" value="Voltage-gated potassium channels. Chain C"/>
    <property type="match status" value="1"/>
</dbReference>
<organism evidence="9 10">
    <name type="scientific">Effrenium voratum</name>
    <dbReference type="NCBI Taxonomy" id="2562239"/>
    <lineage>
        <taxon>Eukaryota</taxon>
        <taxon>Sar</taxon>
        <taxon>Alveolata</taxon>
        <taxon>Dinophyceae</taxon>
        <taxon>Suessiales</taxon>
        <taxon>Symbiodiniaceae</taxon>
        <taxon>Effrenium</taxon>
    </lineage>
</organism>
<dbReference type="InterPro" id="IPR027359">
    <property type="entry name" value="Volt_channel_dom_sf"/>
</dbReference>
<proteinExistence type="predicted"/>
<dbReference type="Gene3D" id="1.10.287.70">
    <property type="match status" value="1"/>
</dbReference>
<dbReference type="Proteomes" id="UP001178507">
    <property type="component" value="Unassembled WGS sequence"/>
</dbReference>
<dbReference type="InterPro" id="IPR018247">
    <property type="entry name" value="EF_Hand_1_Ca_BS"/>
</dbReference>
<dbReference type="SUPFAM" id="SSF47473">
    <property type="entry name" value="EF-hand"/>
    <property type="match status" value="1"/>
</dbReference>
<dbReference type="AlphaFoldDB" id="A0AA36IBD8"/>
<name>A0AA36IBD8_9DINO</name>
<reference evidence="9" key="1">
    <citation type="submission" date="2023-08" db="EMBL/GenBank/DDBJ databases">
        <authorList>
            <person name="Chen Y."/>
            <person name="Shah S."/>
            <person name="Dougan E. K."/>
            <person name="Thang M."/>
            <person name="Chan C."/>
        </authorList>
    </citation>
    <scope>NUCLEOTIDE SEQUENCE</scope>
</reference>
<comment type="caution">
    <text evidence="9">The sequence shown here is derived from an EMBL/GenBank/DDBJ whole genome shotgun (WGS) entry which is preliminary data.</text>
</comment>
<evidence type="ECO:0000256" key="3">
    <source>
        <dbReference type="ARBA" id="ARBA00022837"/>
    </source>
</evidence>
<evidence type="ECO:0000313" key="9">
    <source>
        <dbReference type="EMBL" id="CAJ1384613.1"/>
    </source>
</evidence>
<evidence type="ECO:0000313" key="10">
    <source>
        <dbReference type="Proteomes" id="UP001178507"/>
    </source>
</evidence>
<feature type="transmembrane region" description="Helical" evidence="7">
    <location>
        <begin position="149"/>
        <end position="170"/>
    </location>
</feature>
<dbReference type="PANTHER" id="PTHR10037">
    <property type="entry name" value="VOLTAGE-GATED CATION CHANNEL CALCIUM AND SODIUM"/>
    <property type="match status" value="1"/>
</dbReference>